<feature type="transmembrane region" description="Helical" evidence="2">
    <location>
        <begin position="153"/>
        <end position="172"/>
    </location>
</feature>
<keyword evidence="2" id="KW-1133">Transmembrane helix</keyword>
<feature type="transmembrane region" description="Helical" evidence="2">
    <location>
        <begin position="179"/>
        <end position="206"/>
    </location>
</feature>
<keyword evidence="2" id="KW-0812">Transmembrane</keyword>
<dbReference type="AlphaFoldDB" id="L7JRU4"/>
<gene>
    <name evidence="3" type="ORF">OOW_P131scaffold00006g7</name>
</gene>
<feature type="region of interest" description="Disordered" evidence="1">
    <location>
        <begin position="371"/>
        <end position="399"/>
    </location>
</feature>
<protein>
    <submittedName>
        <fullName evidence="3">Uncharacterized protein</fullName>
    </submittedName>
</protein>
<organism>
    <name type="scientific">Pyricularia oryzae (strain P131)</name>
    <name type="common">Rice blast fungus</name>
    <name type="synonym">Magnaporthe oryzae</name>
    <dbReference type="NCBI Taxonomy" id="1143193"/>
    <lineage>
        <taxon>Eukaryota</taxon>
        <taxon>Fungi</taxon>
        <taxon>Dikarya</taxon>
        <taxon>Ascomycota</taxon>
        <taxon>Pezizomycotina</taxon>
        <taxon>Sordariomycetes</taxon>
        <taxon>Sordariomycetidae</taxon>
        <taxon>Magnaporthales</taxon>
        <taxon>Pyriculariaceae</taxon>
        <taxon>Pyricularia</taxon>
    </lineage>
</organism>
<feature type="transmembrane region" description="Helical" evidence="2">
    <location>
        <begin position="272"/>
        <end position="291"/>
    </location>
</feature>
<sequence length="399" mass="44156">MRVVVEPPDNTVAIVVDCPVDDKDIIVFSGKTDSMGSIQHIDRAGEKGKMVIITWKQGWKYLSARGETRQWMIVWFFLESFPDDFSSSAKSLTVFSRYPLCAFLLAVSLEILDDMDASNKPPAAPPLPLPPSTAGLVRSSDGRGSNPQLAVEYWFWGALLAVLATAFGNASICQSQRILHIICVSISICIDSGILIGVVIVTAVWAGDVGHFGVGGECTSGTCEAAKWAQYLVTPLLGLPLQMVEWGWGRPNFRVLEGSMPGKPACFPKCCAASLMLVATLAALTEILAILTAKYLQRQPIPTSLAIMCTYQSMEYSCGHRRTIVAEWCDRYKNTLQLHIRCPPEIRYYTTIDRICPQCHEQLNPRVVPWMPSHEARGSQTRPPRHQLSGQEQNKIWLS</sequence>
<evidence type="ECO:0000313" key="3">
    <source>
        <dbReference type="EMBL" id="ELQ70544.1"/>
    </source>
</evidence>
<feature type="compositionally biased region" description="Polar residues" evidence="1">
    <location>
        <begin position="378"/>
        <end position="399"/>
    </location>
</feature>
<reference evidence="3" key="1">
    <citation type="journal article" date="2012" name="PLoS Genet.">
        <title>Comparative analysis of the genomes of two field isolates of the rice blast fungus Magnaporthe oryzae.</title>
        <authorList>
            <person name="Xue M."/>
            <person name="Yang J."/>
            <person name="Li Z."/>
            <person name="Hu S."/>
            <person name="Yao N."/>
            <person name="Dean R.A."/>
            <person name="Zhao W."/>
            <person name="Shen M."/>
            <person name="Zhang H."/>
            <person name="Li C."/>
            <person name="Liu L."/>
            <person name="Cao L."/>
            <person name="Xu X."/>
            <person name="Xing Y."/>
            <person name="Hsiang T."/>
            <person name="Zhang Z."/>
            <person name="Xu J.R."/>
            <person name="Peng Y.L."/>
        </authorList>
    </citation>
    <scope>NUCLEOTIDE SEQUENCE [LARGE SCALE GENOMIC DNA]</scope>
    <source>
        <strain evidence="3">P131</strain>
    </source>
</reference>
<name>L7JRU4_PYRO1</name>
<accession>L7JRU4</accession>
<proteinExistence type="predicted"/>
<evidence type="ECO:0000256" key="1">
    <source>
        <dbReference type="SAM" id="MobiDB-lite"/>
    </source>
</evidence>
<evidence type="ECO:0000256" key="2">
    <source>
        <dbReference type="SAM" id="Phobius"/>
    </source>
</evidence>
<dbReference type="EMBL" id="JH795725">
    <property type="protein sequence ID" value="ELQ70544.1"/>
    <property type="molecule type" value="Genomic_DNA"/>
</dbReference>
<keyword evidence="2" id="KW-0472">Membrane</keyword>